<proteinExistence type="predicted"/>
<evidence type="ECO:0000313" key="2">
    <source>
        <dbReference type="Proteomes" id="UP000248817"/>
    </source>
</evidence>
<organism evidence="1 2">
    <name type="scientific">Aspergillus indologenus CBS 114.80</name>
    <dbReference type="NCBI Taxonomy" id="1450541"/>
    <lineage>
        <taxon>Eukaryota</taxon>
        <taxon>Fungi</taxon>
        <taxon>Dikarya</taxon>
        <taxon>Ascomycota</taxon>
        <taxon>Pezizomycotina</taxon>
        <taxon>Eurotiomycetes</taxon>
        <taxon>Eurotiomycetidae</taxon>
        <taxon>Eurotiales</taxon>
        <taxon>Aspergillaceae</taxon>
        <taxon>Aspergillus</taxon>
        <taxon>Aspergillus subgen. Circumdati</taxon>
    </lineage>
</organism>
<dbReference type="EMBL" id="KZ825509">
    <property type="protein sequence ID" value="PYI30910.1"/>
    <property type="molecule type" value="Genomic_DNA"/>
</dbReference>
<accession>A0A2V5IQQ7</accession>
<name>A0A2V5IQQ7_9EURO</name>
<sequence length="273" mass="29607">MTGRLPVLVLDPSSGTSSVRSTSVKDTILEYPSALSDMRKWDWIICVRRAVKGMLAANNQRGSQEEGFLPHCPGSTNDFHATETFDISNIPLSPKIQSCAEIGYPYNPTPNDNSMEVMAMMKSASDQATSLTSIPGLLSFLNSLQTILTIPDYRKPPQEQAPAMSEKSTKLTGKILSAKPTTAQPRSNKGKNSSTWDNVGTEQALSDIATLTSLFSILTIESNDRVLAEEAGTINPLPSLTRTEKKDTGLTDNGIPSSRGILARSLFNDDNLR</sequence>
<dbReference type="AlphaFoldDB" id="A0A2V5IQQ7"/>
<keyword evidence="2" id="KW-1185">Reference proteome</keyword>
<protein>
    <submittedName>
        <fullName evidence="1">Uncharacterized protein</fullName>
    </submittedName>
</protein>
<gene>
    <name evidence="1" type="ORF">BP00DRAFT_416002</name>
</gene>
<reference evidence="1 2" key="1">
    <citation type="submission" date="2018-02" db="EMBL/GenBank/DDBJ databases">
        <title>The genomes of Aspergillus section Nigri reveals drivers in fungal speciation.</title>
        <authorList>
            <consortium name="DOE Joint Genome Institute"/>
            <person name="Vesth T.C."/>
            <person name="Nybo J."/>
            <person name="Theobald S."/>
            <person name="Brandl J."/>
            <person name="Frisvad J.C."/>
            <person name="Nielsen K.F."/>
            <person name="Lyhne E.K."/>
            <person name="Kogle M.E."/>
            <person name="Kuo A."/>
            <person name="Riley R."/>
            <person name="Clum A."/>
            <person name="Nolan M."/>
            <person name="Lipzen A."/>
            <person name="Salamov A."/>
            <person name="Henrissat B."/>
            <person name="Wiebenga A."/>
            <person name="De vries R.P."/>
            <person name="Grigoriev I.V."/>
            <person name="Mortensen U.H."/>
            <person name="Andersen M.R."/>
            <person name="Baker S.E."/>
        </authorList>
    </citation>
    <scope>NUCLEOTIDE SEQUENCE [LARGE SCALE GENOMIC DNA]</scope>
    <source>
        <strain evidence="1 2">CBS 114.80</strain>
    </source>
</reference>
<dbReference type="Proteomes" id="UP000248817">
    <property type="component" value="Unassembled WGS sequence"/>
</dbReference>
<evidence type="ECO:0000313" key="1">
    <source>
        <dbReference type="EMBL" id="PYI30910.1"/>
    </source>
</evidence>